<gene>
    <name evidence="2" type="ORF">NCTC503_01281</name>
</gene>
<dbReference type="Proteomes" id="UP000308489">
    <property type="component" value="Chromosome 1"/>
</dbReference>
<dbReference type="InterPro" id="IPR009636">
    <property type="entry name" value="SCAF"/>
</dbReference>
<proteinExistence type="predicted"/>
<dbReference type="RefSeq" id="WP_138209952.1">
    <property type="nucleotide sequence ID" value="NZ_CBCRUQ010000020.1"/>
</dbReference>
<keyword evidence="1" id="KW-0175">Coiled coil</keyword>
<evidence type="ECO:0000313" key="2">
    <source>
        <dbReference type="EMBL" id="VTQ88708.1"/>
    </source>
</evidence>
<dbReference type="AlphaFoldDB" id="A0A4U9RCK6"/>
<dbReference type="EMBL" id="LR590481">
    <property type="protein sequence ID" value="VTQ88708.1"/>
    <property type="molecule type" value="Genomic_DNA"/>
</dbReference>
<feature type="coiled-coil region" evidence="1">
    <location>
        <begin position="74"/>
        <end position="101"/>
    </location>
</feature>
<dbReference type="OrthoDB" id="2365850at2"/>
<evidence type="ECO:0000313" key="3">
    <source>
        <dbReference type="Proteomes" id="UP000308489"/>
    </source>
</evidence>
<reference evidence="2 3" key="1">
    <citation type="submission" date="2019-05" db="EMBL/GenBank/DDBJ databases">
        <authorList>
            <consortium name="Pathogen Informatics"/>
        </authorList>
    </citation>
    <scope>NUCLEOTIDE SEQUENCE [LARGE SCALE GENOMIC DNA]</scope>
    <source>
        <strain evidence="2 3">NCTC503</strain>
    </source>
</reference>
<name>A0A4U9RCK6_HATHI</name>
<sequence length="215" mass="24768">MAKLKEILGEELFNKLPEDKQKEFKDKDLEDISGGAYIPKQRFDQINEQAKEYKKQVGERDQQITKFKEDYKDVDGLKEKVSELEEINKKQKEDYESKTTQMEFDYKFDKAIGAYKTKNPKALRALLDMDKVKLVDDTFIGLEEQVKALKESDSYLFEDNNLQVTETIVGTGVIGGGQSLISNINNTKTESLGERLAKEKSEQLKGNEQLDNFFK</sequence>
<protein>
    <submittedName>
        <fullName evidence="2">Phage minor structural protein GP20</fullName>
    </submittedName>
</protein>
<dbReference type="Pfam" id="PF06810">
    <property type="entry name" value="Phage_scaffold"/>
    <property type="match status" value="1"/>
</dbReference>
<keyword evidence="3" id="KW-1185">Reference proteome</keyword>
<dbReference type="KEGG" id="hhw:NCTC503_01281"/>
<evidence type="ECO:0000256" key="1">
    <source>
        <dbReference type="SAM" id="Coils"/>
    </source>
</evidence>
<organism evidence="2 3">
    <name type="scientific">Hathewaya histolytica</name>
    <name type="common">Clostridium histolyticum</name>
    <dbReference type="NCBI Taxonomy" id="1498"/>
    <lineage>
        <taxon>Bacteria</taxon>
        <taxon>Bacillati</taxon>
        <taxon>Bacillota</taxon>
        <taxon>Clostridia</taxon>
        <taxon>Eubacteriales</taxon>
        <taxon>Clostridiaceae</taxon>
        <taxon>Hathewaya</taxon>
    </lineage>
</organism>
<accession>A0A4U9RCK6</accession>